<gene>
    <name evidence="1" type="ORF">GCM10007875_00580</name>
</gene>
<dbReference type="Pfam" id="PF10720">
    <property type="entry name" value="DUF2515"/>
    <property type="match status" value="1"/>
</dbReference>
<comment type="caution">
    <text evidence="1">The sequence shown here is derived from an EMBL/GenBank/DDBJ whole genome shotgun (WGS) entry which is preliminary data.</text>
</comment>
<name>A0ABQ5YP31_9BURK</name>
<keyword evidence="2" id="KW-1185">Reference proteome</keyword>
<accession>A0ABQ5YP31</accession>
<protein>
    <submittedName>
        <fullName evidence="1">Uncharacterized protein</fullName>
    </submittedName>
</protein>
<dbReference type="Proteomes" id="UP001156664">
    <property type="component" value="Unassembled WGS sequence"/>
</dbReference>
<dbReference type="InterPro" id="IPR019658">
    <property type="entry name" value="DUF2515"/>
</dbReference>
<organism evidence="1 2">
    <name type="scientific">Limnobacter litoralis</name>
    <dbReference type="NCBI Taxonomy" id="481366"/>
    <lineage>
        <taxon>Bacteria</taxon>
        <taxon>Pseudomonadati</taxon>
        <taxon>Pseudomonadota</taxon>
        <taxon>Betaproteobacteria</taxon>
        <taxon>Burkholderiales</taxon>
        <taxon>Burkholderiaceae</taxon>
        <taxon>Limnobacter</taxon>
    </lineage>
</organism>
<proteinExistence type="predicted"/>
<dbReference type="RefSeq" id="WP_284279252.1">
    <property type="nucleotide sequence ID" value="NZ_BSOJ01000001.1"/>
</dbReference>
<evidence type="ECO:0000313" key="1">
    <source>
        <dbReference type="EMBL" id="GLR24971.1"/>
    </source>
</evidence>
<reference evidence="2" key="1">
    <citation type="journal article" date="2019" name="Int. J. Syst. Evol. Microbiol.">
        <title>The Global Catalogue of Microorganisms (GCM) 10K type strain sequencing project: providing services to taxonomists for standard genome sequencing and annotation.</title>
        <authorList>
            <consortium name="The Broad Institute Genomics Platform"/>
            <consortium name="The Broad Institute Genome Sequencing Center for Infectious Disease"/>
            <person name="Wu L."/>
            <person name="Ma J."/>
        </authorList>
    </citation>
    <scope>NUCLEOTIDE SEQUENCE [LARGE SCALE GENOMIC DNA]</scope>
    <source>
        <strain evidence="2">NBRC 105857</strain>
    </source>
</reference>
<sequence>MSAKAPTLKKIFTPHSTDPMGLHQPTRPIEDCQCIRKETSPGHWQTVVEAPVLTCDCLWRIYQQMAEDIVAPGGVLISDPKERNRQINMAYAKLWLEDHRFQWAGLAAFASKQVGCGLLHANQLIDESKRDIEVRNTLPNWLINREMTASQIGFDAAVMSSSAYMYNMLALGNTTLFLDIYPLHLFYKKRGLDQMKQCLKRRPGIYGNPKFPVMWPISQEILRFGEAKSEVIDGFTAIDSGEIQKGVLFLATHEQINILQKVIYNNFTMQSLLRANQATFVTGFFKHYTEAIQLTFSNQCQPLDDDRTERFSNKVAADLSDPTQRMEFVNRAAVRFNQILHSKMAEMLGKSIFEISQGGGNIQ</sequence>
<evidence type="ECO:0000313" key="2">
    <source>
        <dbReference type="Proteomes" id="UP001156664"/>
    </source>
</evidence>
<dbReference type="EMBL" id="BSOJ01000001">
    <property type="protein sequence ID" value="GLR24971.1"/>
    <property type="molecule type" value="Genomic_DNA"/>
</dbReference>